<comment type="caution">
    <text evidence="1">The sequence shown here is derived from an EMBL/GenBank/DDBJ whole genome shotgun (WGS) entry which is preliminary data.</text>
</comment>
<keyword evidence="2" id="KW-1185">Reference proteome</keyword>
<reference evidence="1" key="1">
    <citation type="submission" date="2021-06" db="EMBL/GenBank/DDBJ databases">
        <title>Parelaphostrongylus tenuis whole genome reference sequence.</title>
        <authorList>
            <person name="Garwood T.J."/>
            <person name="Larsen P.A."/>
            <person name="Fountain-Jones N.M."/>
            <person name="Garbe J.R."/>
            <person name="Macchietto M.G."/>
            <person name="Kania S.A."/>
            <person name="Gerhold R.W."/>
            <person name="Richards J.E."/>
            <person name="Wolf T.M."/>
        </authorList>
    </citation>
    <scope>NUCLEOTIDE SEQUENCE</scope>
    <source>
        <strain evidence="1">MNPRO001-30</strain>
        <tissue evidence="1">Meninges</tissue>
    </source>
</reference>
<organism evidence="1 2">
    <name type="scientific">Parelaphostrongylus tenuis</name>
    <name type="common">Meningeal worm</name>
    <dbReference type="NCBI Taxonomy" id="148309"/>
    <lineage>
        <taxon>Eukaryota</taxon>
        <taxon>Metazoa</taxon>
        <taxon>Ecdysozoa</taxon>
        <taxon>Nematoda</taxon>
        <taxon>Chromadorea</taxon>
        <taxon>Rhabditida</taxon>
        <taxon>Rhabditina</taxon>
        <taxon>Rhabditomorpha</taxon>
        <taxon>Strongyloidea</taxon>
        <taxon>Metastrongylidae</taxon>
        <taxon>Parelaphostrongylus</taxon>
    </lineage>
</organism>
<proteinExistence type="predicted"/>
<evidence type="ECO:0000313" key="1">
    <source>
        <dbReference type="EMBL" id="KAJ1347438.1"/>
    </source>
</evidence>
<dbReference type="EMBL" id="JAHQIW010000312">
    <property type="protein sequence ID" value="KAJ1347438.1"/>
    <property type="molecule type" value="Genomic_DNA"/>
</dbReference>
<accession>A0AAD5LYL9</accession>
<evidence type="ECO:0000313" key="2">
    <source>
        <dbReference type="Proteomes" id="UP001196413"/>
    </source>
</evidence>
<protein>
    <submittedName>
        <fullName evidence="1">Uncharacterized protein</fullName>
    </submittedName>
</protein>
<sequence>MSDPTAFPSANYCHEFFDYPDKDETEMSFATTAISSAVPTTVRDDVCRPLPYADERAVPSCVVAQHPSGTRHSHVMHPVPDKCCV</sequence>
<name>A0AAD5LYL9_PARTN</name>
<gene>
    <name evidence="1" type="ORF">KIN20_002489</name>
</gene>
<dbReference type="AlphaFoldDB" id="A0AAD5LYL9"/>
<dbReference type="Proteomes" id="UP001196413">
    <property type="component" value="Unassembled WGS sequence"/>
</dbReference>